<keyword evidence="6" id="KW-1003">Cell membrane</keyword>
<feature type="transmembrane region" description="Helical" evidence="6">
    <location>
        <begin position="246"/>
        <end position="264"/>
    </location>
</feature>
<evidence type="ECO:0000256" key="2">
    <source>
        <dbReference type="ARBA" id="ARBA00022692"/>
    </source>
</evidence>
<dbReference type="PANTHER" id="PTHR43229">
    <property type="entry name" value="NODULATION PROTEIN J"/>
    <property type="match status" value="1"/>
</dbReference>
<evidence type="ECO:0000256" key="6">
    <source>
        <dbReference type="RuleBase" id="RU361157"/>
    </source>
</evidence>
<dbReference type="Pfam" id="PF01061">
    <property type="entry name" value="ABC2_membrane"/>
    <property type="match status" value="1"/>
</dbReference>
<keyword evidence="4 6" id="KW-0472">Membrane</keyword>
<evidence type="ECO:0000256" key="3">
    <source>
        <dbReference type="ARBA" id="ARBA00022989"/>
    </source>
</evidence>
<feature type="transmembrane region" description="Helical" evidence="6">
    <location>
        <begin position="37"/>
        <end position="59"/>
    </location>
</feature>
<dbReference type="InterPro" id="IPR013525">
    <property type="entry name" value="ABC2_TM"/>
</dbReference>
<keyword evidence="9" id="KW-1185">Reference proteome</keyword>
<comment type="similarity">
    <text evidence="6">Belongs to the ABC-2 integral membrane protein family.</text>
</comment>
<organism evidence="8 9">
    <name type="scientific">Streptomyces microflavus</name>
    <name type="common">Streptomyces lipmanii</name>
    <dbReference type="NCBI Taxonomy" id="1919"/>
    <lineage>
        <taxon>Bacteria</taxon>
        <taxon>Bacillati</taxon>
        <taxon>Actinomycetota</taxon>
        <taxon>Actinomycetes</taxon>
        <taxon>Kitasatosporales</taxon>
        <taxon>Streptomycetaceae</taxon>
        <taxon>Streptomyces</taxon>
    </lineage>
</organism>
<dbReference type="PIRSF" id="PIRSF006648">
    <property type="entry name" value="DrrB"/>
    <property type="match status" value="1"/>
</dbReference>
<keyword evidence="5" id="KW-0046">Antibiotic resistance</keyword>
<accession>A0ABV1QF11</accession>
<dbReference type="PROSITE" id="PS51012">
    <property type="entry name" value="ABC_TM2"/>
    <property type="match status" value="1"/>
</dbReference>
<dbReference type="InterPro" id="IPR000412">
    <property type="entry name" value="ABC_2_transport"/>
</dbReference>
<feature type="transmembrane region" description="Helical" evidence="6">
    <location>
        <begin position="156"/>
        <end position="178"/>
    </location>
</feature>
<evidence type="ECO:0000313" key="8">
    <source>
        <dbReference type="EMBL" id="MER0429771.1"/>
    </source>
</evidence>
<feature type="transmembrane region" description="Helical" evidence="6">
    <location>
        <begin position="79"/>
        <end position="101"/>
    </location>
</feature>
<feature type="transmembrane region" description="Helical" evidence="6">
    <location>
        <begin position="122"/>
        <end position="150"/>
    </location>
</feature>
<dbReference type="RefSeq" id="WP_350241798.1">
    <property type="nucleotide sequence ID" value="NZ_JBEJUE010000074.1"/>
</dbReference>
<comment type="caution">
    <text evidence="8">The sequence shown here is derived from an EMBL/GenBank/DDBJ whole genome shotgun (WGS) entry which is preliminary data.</text>
</comment>
<keyword evidence="3 6" id="KW-1133">Transmembrane helix</keyword>
<evidence type="ECO:0000313" key="9">
    <source>
        <dbReference type="Proteomes" id="UP001456562"/>
    </source>
</evidence>
<dbReference type="InterPro" id="IPR047817">
    <property type="entry name" value="ABC2_TM_bact-type"/>
</dbReference>
<comment type="subcellular location">
    <subcellularLocation>
        <location evidence="6">Cell membrane</location>
        <topology evidence="6">Multi-pass membrane protein</topology>
    </subcellularLocation>
    <subcellularLocation>
        <location evidence="1">Membrane</location>
        <topology evidence="1">Multi-pass membrane protein</topology>
    </subcellularLocation>
</comment>
<dbReference type="PANTHER" id="PTHR43229:SF2">
    <property type="entry name" value="NODULATION PROTEIN J"/>
    <property type="match status" value="1"/>
</dbReference>
<proteinExistence type="inferred from homology"/>
<feature type="transmembrane region" description="Helical" evidence="6">
    <location>
        <begin position="190"/>
        <end position="208"/>
    </location>
</feature>
<dbReference type="InterPro" id="IPR051784">
    <property type="entry name" value="Nod_factor_ABC_transporter"/>
</dbReference>
<feature type="domain" description="ABC transmembrane type-2" evidence="7">
    <location>
        <begin position="39"/>
        <end position="271"/>
    </location>
</feature>
<evidence type="ECO:0000259" key="7">
    <source>
        <dbReference type="PROSITE" id="PS51012"/>
    </source>
</evidence>
<keyword evidence="6" id="KW-0813">Transport</keyword>
<evidence type="ECO:0000256" key="1">
    <source>
        <dbReference type="ARBA" id="ARBA00004141"/>
    </source>
</evidence>
<evidence type="ECO:0000256" key="4">
    <source>
        <dbReference type="ARBA" id="ARBA00023136"/>
    </source>
</evidence>
<sequence>MSIASATTRTTTSRPGSYAVRDAVTMFRRVMKRALRYPSIAIVIVMMPVVFLLLFTYAFGGAIGAGIQGPQLTGDYIDYVAPGIILMTVATGSIGAALTICMDKTEGIVNRFRTMSISRGSFLTGHVLGNLFQTVLGTVVVTGVALAIGFRPNASLVEWLAVIGLLIALATALTWLSAGMGLTAKTVESASNLPMPITFLPFLGSAIVPTDTMPGALQWFAEYQPFTPINETLRGLLMGIEIGNSAYVALAWCAVIGLLGYLWSRAAFTKQTKR</sequence>
<dbReference type="Proteomes" id="UP001456562">
    <property type="component" value="Unassembled WGS sequence"/>
</dbReference>
<name>A0ABV1QF11_STRMI</name>
<reference evidence="8 9" key="1">
    <citation type="submission" date="2024-01" db="EMBL/GenBank/DDBJ databases">
        <title>Metagenomic exploration of the rhizosphere soil microbial community and their significance in facilitating the development of wild simulated ginseng.</title>
        <authorList>
            <person name="Huang J."/>
        </authorList>
    </citation>
    <scope>NUCLEOTIDE SEQUENCE [LARGE SCALE GENOMIC DNA]</scope>
    <source>
        <strain evidence="8 9">WY141</strain>
    </source>
</reference>
<keyword evidence="2 6" id="KW-0812">Transmembrane</keyword>
<dbReference type="EMBL" id="JBEJUE010000074">
    <property type="protein sequence ID" value="MER0429771.1"/>
    <property type="molecule type" value="Genomic_DNA"/>
</dbReference>
<protein>
    <recommendedName>
        <fullName evidence="6">Transport permease protein</fullName>
    </recommendedName>
</protein>
<gene>
    <name evidence="8" type="ORF">ABR748_37180</name>
</gene>
<evidence type="ECO:0000256" key="5">
    <source>
        <dbReference type="ARBA" id="ARBA00023251"/>
    </source>
</evidence>